<dbReference type="PANTHER" id="PTHR31760:SF0">
    <property type="entry name" value="S-ADENOSYL-L-METHIONINE-DEPENDENT METHYLTRANSFERASES SUPERFAMILY PROTEIN"/>
    <property type="match status" value="1"/>
</dbReference>
<feature type="binding site" evidence="4">
    <location>
        <position position="76"/>
    </location>
    <ligand>
        <name>S-adenosyl-L-methionine</name>
        <dbReference type="ChEBI" id="CHEBI:59789"/>
    </ligand>
</feature>
<dbReference type="CDD" id="cd02440">
    <property type="entry name" value="AdoMet_MTases"/>
    <property type="match status" value="1"/>
</dbReference>
<gene>
    <name evidence="4 5" type="primary">rsmG</name>
    <name evidence="5" type="ORF">KOF26_03565</name>
</gene>
<reference evidence="5 6" key="1">
    <citation type="submission" date="2021-06" db="EMBL/GenBank/DDBJ databases">
        <title>Sphingomonas sp. XMGL2, whole genome shotgun sequencing project.</title>
        <authorList>
            <person name="Zhao G."/>
            <person name="Shen L."/>
        </authorList>
    </citation>
    <scope>NUCLEOTIDE SEQUENCE [LARGE SCALE GENOMIC DNA]</scope>
    <source>
        <strain evidence="5 6">XMGL2</strain>
    </source>
</reference>
<comment type="subcellular location">
    <subcellularLocation>
        <location evidence="4">Cytoplasm</location>
    </subcellularLocation>
</comment>
<feature type="binding site" evidence="4">
    <location>
        <position position="136"/>
    </location>
    <ligand>
        <name>S-adenosyl-L-methionine</name>
        <dbReference type="ChEBI" id="CHEBI:59789"/>
    </ligand>
</feature>
<organism evidence="5 6">
    <name type="scientific">Sphingomonas quercus</name>
    <dbReference type="NCBI Taxonomy" id="2842451"/>
    <lineage>
        <taxon>Bacteria</taxon>
        <taxon>Pseudomonadati</taxon>
        <taxon>Pseudomonadota</taxon>
        <taxon>Alphaproteobacteria</taxon>
        <taxon>Sphingomonadales</taxon>
        <taxon>Sphingomonadaceae</taxon>
        <taxon>Sphingomonas</taxon>
    </lineage>
</organism>
<dbReference type="EC" id="2.1.1.170" evidence="4"/>
<keyword evidence="6" id="KW-1185">Reference proteome</keyword>
<sequence>MSPPPPPFLDAIVSRETRDRLEAFVALLIAENERQNLIAASTIPGIWVRHIVDGLQLAPLAPRAGAWLDIGSGAGLPGLVVAIVRPDAPMTLIEPRARRATFLEEAAKNLGLTNVSVVAAKAEAAHPSPAAVISARAVARLDALLAIGQRHAGPDTVWLLPKGRSAAEELAITRRTWQGSFRLIPSLTDPEASIIMVRDVRRKAGR</sequence>
<dbReference type="HAMAP" id="MF_00074">
    <property type="entry name" value="16SrRNA_methyltr_G"/>
    <property type="match status" value="1"/>
</dbReference>
<dbReference type="NCBIfam" id="TIGR00138">
    <property type="entry name" value="rsmG_gidB"/>
    <property type="match status" value="1"/>
</dbReference>
<dbReference type="Pfam" id="PF02527">
    <property type="entry name" value="GidB"/>
    <property type="match status" value="1"/>
</dbReference>
<evidence type="ECO:0000256" key="3">
    <source>
        <dbReference type="ARBA" id="ARBA00022691"/>
    </source>
</evidence>
<dbReference type="PANTHER" id="PTHR31760">
    <property type="entry name" value="S-ADENOSYL-L-METHIONINE-DEPENDENT METHYLTRANSFERASES SUPERFAMILY PROTEIN"/>
    <property type="match status" value="1"/>
</dbReference>
<dbReference type="GO" id="GO:0008168">
    <property type="term" value="F:methyltransferase activity"/>
    <property type="evidence" value="ECO:0007669"/>
    <property type="project" value="UniProtKB-KW"/>
</dbReference>
<comment type="caution">
    <text evidence="5">The sequence shown here is derived from an EMBL/GenBank/DDBJ whole genome shotgun (WGS) entry which is preliminary data.</text>
</comment>
<keyword evidence="3 4" id="KW-0949">S-adenosyl-L-methionine</keyword>
<dbReference type="Proteomes" id="UP000776276">
    <property type="component" value="Unassembled WGS sequence"/>
</dbReference>
<comment type="similarity">
    <text evidence="4">Belongs to the methyltransferase superfamily. RNA methyltransferase RsmG family.</text>
</comment>
<evidence type="ECO:0000256" key="1">
    <source>
        <dbReference type="ARBA" id="ARBA00022603"/>
    </source>
</evidence>
<dbReference type="EMBL" id="JAHKRT010000002">
    <property type="protein sequence ID" value="MBU3076935.1"/>
    <property type="molecule type" value="Genomic_DNA"/>
</dbReference>
<dbReference type="GO" id="GO:0032259">
    <property type="term" value="P:methylation"/>
    <property type="evidence" value="ECO:0007669"/>
    <property type="project" value="UniProtKB-KW"/>
</dbReference>
<protein>
    <recommendedName>
        <fullName evidence="4">Ribosomal RNA small subunit methyltransferase G</fullName>
        <ecNumber evidence="4">2.1.1.170</ecNumber>
    </recommendedName>
    <alternativeName>
        <fullName evidence="4">16S rRNA 7-methylguanosine methyltransferase</fullName>
        <shortName evidence="4">16S rRNA m7G methyltransferase</shortName>
    </alternativeName>
</protein>
<accession>A0ABS6BF49</accession>
<evidence type="ECO:0000313" key="5">
    <source>
        <dbReference type="EMBL" id="MBU3076935.1"/>
    </source>
</evidence>
<dbReference type="InterPro" id="IPR003682">
    <property type="entry name" value="rRNA_ssu_MeTfrase_G"/>
</dbReference>
<evidence type="ECO:0000256" key="2">
    <source>
        <dbReference type="ARBA" id="ARBA00022679"/>
    </source>
</evidence>
<keyword evidence="4" id="KW-0963">Cytoplasm</keyword>
<feature type="binding site" evidence="4">
    <location>
        <position position="71"/>
    </location>
    <ligand>
        <name>S-adenosyl-L-methionine</name>
        <dbReference type="ChEBI" id="CHEBI:59789"/>
    </ligand>
</feature>
<evidence type="ECO:0000313" key="6">
    <source>
        <dbReference type="Proteomes" id="UP000776276"/>
    </source>
</evidence>
<keyword evidence="4" id="KW-0698">rRNA processing</keyword>
<keyword evidence="2 4" id="KW-0808">Transferase</keyword>
<name>A0ABS6BF49_9SPHN</name>
<keyword evidence="1 4" id="KW-0489">Methyltransferase</keyword>
<comment type="function">
    <text evidence="4">Specifically methylates the N7 position of guanine in position 527 of 16S rRNA.</text>
</comment>
<feature type="binding site" evidence="4">
    <location>
        <begin position="122"/>
        <end position="123"/>
    </location>
    <ligand>
        <name>S-adenosyl-L-methionine</name>
        <dbReference type="ChEBI" id="CHEBI:59789"/>
    </ligand>
</feature>
<comment type="caution">
    <text evidence="4">Lacks conserved residue(s) required for the propagation of feature annotation.</text>
</comment>
<proteinExistence type="inferred from homology"/>
<comment type="catalytic activity">
    <reaction evidence="4">
        <text>guanosine(527) in 16S rRNA + S-adenosyl-L-methionine = N(7)-methylguanosine(527) in 16S rRNA + S-adenosyl-L-homocysteine</text>
        <dbReference type="Rhea" id="RHEA:42732"/>
        <dbReference type="Rhea" id="RHEA-COMP:10209"/>
        <dbReference type="Rhea" id="RHEA-COMP:10210"/>
        <dbReference type="ChEBI" id="CHEBI:57856"/>
        <dbReference type="ChEBI" id="CHEBI:59789"/>
        <dbReference type="ChEBI" id="CHEBI:74269"/>
        <dbReference type="ChEBI" id="CHEBI:74480"/>
        <dbReference type="EC" id="2.1.1.170"/>
    </reaction>
</comment>
<dbReference type="RefSeq" id="WP_216320294.1">
    <property type="nucleotide sequence ID" value="NZ_JAHKRT010000002.1"/>
</dbReference>
<evidence type="ECO:0000256" key="4">
    <source>
        <dbReference type="HAMAP-Rule" id="MF_00074"/>
    </source>
</evidence>